<dbReference type="EMBL" id="FRAL01000001">
    <property type="protein sequence ID" value="SHJ84091.1"/>
    <property type="molecule type" value="Genomic_DNA"/>
</dbReference>
<dbReference type="AlphaFoldDB" id="A0A1M6MKT5"/>
<evidence type="ECO:0000256" key="1">
    <source>
        <dbReference type="SAM" id="Phobius"/>
    </source>
</evidence>
<evidence type="ECO:0000313" key="3">
    <source>
        <dbReference type="Proteomes" id="UP000184248"/>
    </source>
</evidence>
<feature type="transmembrane region" description="Helical" evidence="1">
    <location>
        <begin position="21"/>
        <end position="42"/>
    </location>
</feature>
<keyword evidence="3" id="KW-1185">Reference proteome</keyword>
<dbReference type="Proteomes" id="UP000184248">
    <property type="component" value="Unassembled WGS sequence"/>
</dbReference>
<keyword evidence="1" id="KW-1133">Transmembrane helix</keyword>
<gene>
    <name evidence="2" type="ORF">SAMN05192556_10177</name>
</gene>
<proteinExistence type="predicted"/>
<name>A0A1M6MKT5_9GAMM</name>
<sequence>MNTNIKWLATWRVRWARVKRGGELGLSGMLLVVGILLSVALLPELPGLVSGTLAGDGDTARTLFFCAAGIAVCVLQWRWRAAIYPQLRRDTSQEETQ</sequence>
<dbReference type="RefSeq" id="WP_064697948.1">
    <property type="nucleotide sequence ID" value="NZ_BDEO01000001.1"/>
</dbReference>
<accession>A0A1M6MKT5</accession>
<evidence type="ECO:0000313" key="2">
    <source>
        <dbReference type="EMBL" id="SHJ84091.1"/>
    </source>
</evidence>
<dbReference type="OrthoDB" id="6169079at2"/>
<keyword evidence="1" id="KW-0472">Membrane</keyword>
<feature type="transmembrane region" description="Helical" evidence="1">
    <location>
        <begin position="62"/>
        <end position="79"/>
    </location>
</feature>
<keyword evidence="1" id="KW-0812">Transmembrane</keyword>
<protein>
    <submittedName>
        <fullName evidence="2">Uncharacterized protein</fullName>
    </submittedName>
</protein>
<reference evidence="3" key="1">
    <citation type="submission" date="2016-11" db="EMBL/GenBank/DDBJ databases">
        <authorList>
            <person name="Varghese N."/>
            <person name="Submissions S."/>
        </authorList>
    </citation>
    <scope>NUCLEOTIDE SEQUENCE [LARGE SCALE GENOMIC DNA]</scope>
    <source>
        <strain evidence="3">ALO Sharm</strain>
    </source>
</reference>
<organism evidence="2 3">
    <name type="scientific">Halomonas caseinilytica</name>
    <dbReference type="NCBI Taxonomy" id="438744"/>
    <lineage>
        <taxon>Bacteria</taxon>
        <taxon>Pseudomonadati</taxon>
        <taxon>Pseudomonadota</taxon>
        <taxon>Gammaproteobacteria</taxon>
        <taxon>Oceanospirillales</taxon>
        <taxon>Halomonadaceae</taxon>
        <taxon>Halomonas</taxon>
    </lineage>
</organism>